<dbReference type="EMBL" id="JACVVK020000098">
    <property type="protein sequence ID" value="KAK7492884.1"/>
    <property type="molecule type" value="Genomic_DNA"/>
</dbReference>
<sequence>MVVVHSSCREDDPIHQGTNTASYSSCWGEYSSTHTVTLISALFLVCCRCSWCTQAVEKARWDVLFTQKRTPPYSRAGALTLTKPDSRTTVQHALSHQHAVL</sequence>
<dbReference type="Proteomes" id="UP001519460">
    <property type="component" value="Unassembled WGS sequence"/>
</dbReference>
<evidence type="ECO:0000313" key="2">
    <source>
        <dbReference type="EMBL" id="KAK7492884.1"/>
    </source>
</evidence>
<evidence type="ECO:0000313" key="1">
    <source>
        <dbReference type="EMBL" id="KAK7476047.1"/>
    </source>
</evidence>
<organism evidence="1 3">
    <name type="scientific">Batillaria attramentaria</name>
    <dbReference type="NCBI Taxonomy" id="370345"/>
    <lineage>
        <taxon>Eukaryota</taxon>
        <taxon>Metazoa</taxon>
        <taxon>Spiralia</taxon>
        <taxon>Lophotrochozoa</taxon>
        <taxon>Mollusca</taxon>
        <taxon>Gastropoda</taxon>
        <taxon>Caenogastropoda</taxon>
        <taxon>Sorbeoconcha</taxon>
        <taxon>Cerithioidea</taxon>
        <taxon>Batillariidae</taxon>
        <taxon>Batillaria</taxon>
    </lineage>
</organism>
<evidence type="ECO:0000313" key="3">
    <source>
        <dbReference type="Proteomes" id="UP001519460"/>
    </source>
</evidence>
<reference evidence="1" key="3">
    <citation type="submission" date="2023-01" db="EMBL/GenBank/DDBJ databases">
        <authorList>
            <person name="Patra A."/>
        </authorList>
    </citation>
    <scope>NUCLEOTIDE SEQUENCE</scope>
    <source>
        <strain evidence="1">Wonlab-2016</strain>
        <tissue evidence="1">Foot muscle</tissue>
    </source>
</reference>
<name>A0ABD0JM28_9CAEN</name>
<reference evidence="1" key="1">
    <citation type="submission" date="2020-09" db="EMBL/GenBank/DDBJ databases">
        <authorList>
            <person name="Won Y."/>
        </authorList>
    </citation>
    <scope>NUCLEOTIDE SEQUENCE</scope>
    <source>
        <strain evidence="1">Wonlab-2016</strain>
        <tissue evidence="1">Foot muscle</tissue>
    </source>
</reference>
<keyword evidence="3" id="KW-1185">Reference proteome</keyword>
<proteinExistence type="predicted"/>
<protein>
    <submittedName>
        <fullName evidence="1">Uncharacterized protein</fullName>
    </submittedName>
</protein>
<accession>A0ABD0JM28</accession>
<gene>
    <name evidence="2" type="ORF">BaRGS_00015831</name>
    <name evidence="1" type="ORF">BaRGS_00032674</name>
</gene>
<dbReference type="AlphaFoldDB" id="A0ABD0JM28"/>
<comment type="caution">
    <text evidence="1">The sequence shown here is derived from an EMBL/GenBank/DDBJ whole genome shotgun (WGS) entry which is preliminary data.</text>
</comment>
<dbReference type="EMBL" id="JACVVK020000386">
    <property type="protein sequence ID" value="KAK7476047.1"/>
    <property type="molecule type" value="Genomic_DNA"/>
</dbReference>
<reference evidence="1 3" key="2">
    <citation type="journal article" date="2023" name="Sci. Data">
        <title>Genome assembly of the Korean intertidal mud-creeper Batillaria attramentaria.</title>
        <authorList>
            <person name="Patra A.K."/>
            <person name="Ho P.T."/>
            <person name="Jun S."/>
            <person name="Lee S.J."/>
            <person name="Kim Y."/>
            <person name="Won Y.J."/>
        </authorList>
    </citation>
    <scope>NUCLEOTIDE SEQUENCE [LARGE SCALE GENOMIC DNA]</scope>
    <source>
        <strain evidence="1">Wonlab-2016</strain>
    </source>
</reference>